<dbReference type="InterPro" id="IPR029045">
    <property type="entry name" value="ClpP/crotonase-like_dom_sf"/>
</dbReference>
<dbReference type="SUPFAM" id="SSF50156">
    <property type="entry name" value="PDZ domain-like"/>
    <property type="match status" value="1"/>
</dbReference>
<keyword evidence="4 5" id="KW-0720">Serine protease</keyword>
<dbReference type="OrthoDB" id="9812068at2"/>
<accession>H0UL29</accession>
<gene>
    <name evidence="10" type="ORF">JonanDRAFT_1017</name>
</gene>
<dbReference type="GO" id="GO:0007165">
    <property type="term" value="P:signal transduction"/>
    <property type="evidence" value="ECO:0007669"/>
    <property type="project" value="TreeGrafter"/>
</dbReference>
<dbReference type="Pfam" id="PF03572">
    <property type="entry name" value="Peptidase_S41"/>
    <property type="match status" value="1"/>
</dbReference>
<dbReference type="InterPro" id="IPR004447">
    <property type="entry name" value="Peptidase_S41A"/>
</dbReference>
<dbReference type="Pfam" id="PF13180">
    <property type="entry name" value="PDZ_2"/>
    <property type="match status" value="1"/>
</dbReference>
<dbReference type="EMBL" id="CM001376">
    <property type="protein sequence ID" value="EHM13388.1"/>
    <property type="molecule type" value="Genomic_DNA"/>
</dbReference>
<dbReference type="GO" id="GO:0006508">
    <property type="term" value="P:proteolysis"/>
    <property type="evidence" value="ECO:0007669"/>
    <property type="project" value="UniProtKB-KW"/>
</dbReference>
<sequence length="482" mass="52743">MSSKWLRSFITGVVCFCGAAVPAACQGATWDQIVPFTPEELWLMKQVRTIIETYQVDGAQKPAKDQDAVYGAIRGMVQAWNDPYTRFVTPKDLEEEEMNIKGEYGGIGLVVSQKDNMVVAINPIDDTPAFRAGFKTNDEIVKVDETNVVGKKLDEVVKMLRGEAGKKVTVWVRRKGVDQLLEMSMIRENIKLASVKFTVVGDRVGYLRLSQFIATSADDLKKAIKALERKKVKGYVLDLRNNGGGLLDAATAICDFFLDDGPIVSTKGRVEKANDSISATPGTLTSKPLVILINGGSASASEIVSGCLRDRGRAILVGEKSFGKGSVQTLFNLADGAGLYVTIARYYTPSGELIDHVGLTPDIEDKLPEEEKTASQLDAEQKESKREQAAWEEMTPEEKKAESDRKWLKALGEDQQLKKAEEILDRLVAGETREQIVPAKPVQPAAGEQVDAGKEAPKSSEKTSENQPVKKPDAKEPAPLKK</sequence>
<evidence type="ECO:0000256" key="7">
    <source>
        <dbReference type="SAM" id="SignalP"/>
    </source>
</evidence>
<dbReference type="InterPro" id="IPR036034">
    <property type="entry name" value="PDZ_sf"/>
</dbReference>
<dbReference type="GO" id="GO:0008236">
    <property type="term" value="F:serine-type peptidase activity"/>
    <property type="evidence" value="ECO:0007669"/>
    <property type="project" value="UniProtKB-KW"/>
</dbReference>
<name>H0UL29_9BACT</name>
<dbReference type="MEROPS" id="S41.004"/>
<evidence type="ECO:0000256" key="1">
    <source>
        <dbReference type="ARBA" id="ARBA00009179"/>
    </source>
</evidence>
<feature type="domain" description="Tail specific protease" evidence="9">
    <location>
        <begin position="178"/>
        <end position="366"/>
    </location>
</feature>
<organism evidence="10 11">
    <name type="scientific">Jonquetella anthropi DSM 22815</name>
    <dbReference type="NCBI Taxonomy" id="885272"/>
    <lineage>
        <taxon>Bacteria</taxon>
        <taxon>Thermotogati</taxon>
        <taxon>Synergistota</taxon>
        <taxon>Synergistia</taxon>
        <taxon>Synergistales</taxon>
        <taxon>Dethiosulfovibrionaceae</taxon>
        <taxon>Jonquetella</taxon>
    </lineage>
</organism>
<reference evidence="10 11" key="1">
    <citation type="submission" date="2011-11" db="EMBL/GenBank/DDBJ databases">
        <title>The Noncontiguous Finished genome of Jonquetella anthropi DSM 22815.</title>
        <authorList>
            <consortium name="US DOE Joint Genome Institute (JGI-PGF)"/>
            <person name="Lucas S."/>
            <person name="Copeland A."/>
            <person name="Lapidus A."/>
            <person name="Glavina del Rio T."/>
            <person name="Dalin E."/>
            <person name="Tice H."/>
            <person name="Bruce D."/>
            <person name="Goodwin L."/>
            <person name="Pitluck S."/>
            <person name="Peters L."/>
            <person name="Mikhailova N."/>
            <person name="Held B."/>
            <person name="Kyrpides N."/>
            <person name="Mavromatis K."/>
            <person name="Ivanova N."/>
            <person name="Markowitz V."/>
            <person name="Cheng J.-F."/>
            <person name="Hugenholtz P."/>
            <person name="Woyke T."/>
            <person name="Wu D."/>
            <person name="Gronow S."/>
            <person name="Wellnitz S."/>
            <person name="Brambilla E."/>
            <person name="Klenk H.-P."/>
            <person name="Eisen J.A."/>
        </authorList>
    </citation>
    <scope>NUCLEOTIDE SEQUENCE [LARGE SCALE GENOMIC DNA]</scope>
    <source>
        <strain evidence="10 11">DSM 22815</strain>
    </source>
</reference>
<feature type="signal peptide" evidence="7">
    <location>
        <begin position="1"/>
        <end position="19"/>
    </location>
</feature>
<feature type="compositionally biased region" description="Basic and acidic residues" evidence="6">
    <location>
        <begin position="370"/>
        <end position="389"/>
    </location>
</feature>
<dbReference type="Gene3D" id="3.90.226.10">
    <property type="entry name" value="2-enoyl-CoA Hydratase, Chain A, domain 1"/>
    <property type="match status" value="1"/>
</dbReference>
<evidence type="ECO:0000259" key="9">
    <source>
        <dbReference type="SMART" id="SM00245"/>
    </source>
</evidence>
<dbReference type="SUPFAM" id="SSF52096">
    <property type="entry name" value="ClpP/crotonase"/>
    <property type="match status" value="1"/>
</dbReference>
<dbReference type="eggNOG" id="COG0793">
    <property type="taxonomic scope" value="Bacteria"/>
</dbReference>
<keyword evidence="3 5" id="KW-0378">Hydrolase</keyword>
<dbReference type="PANTHER" id="PTHR32060:SF30">
    <property type="entry name" value="CARBOXY-TERMINAL PROCESSING PROTEASE CTPA"/>
    <property type="match status" value="1"/>
</dbReference>
<keyword evidence="2 5" id="KW-0645">Protease</keyword>
<dbReference type="CDD" id="cd07560">
    <property type="entry name" value="Peptidase_S41_CPP"/>
    <property type="match status" value="1"/>
</dbReference>
<protein>
    <submittedName>
        <fullName evidence="10">C-terminal processing peptidase</fullName>
    </submittedName>
</protein>
<evidence type="ECO:0000256" key="3">
    <source>
        <dbReference type="ARBA" id="ARBA00022801"/>
    </source>
</evidence>
<dbReference type="PANTHER" id="PTHR32060">
    <property type="entry name" value="TAIL-SPECIFIC PROTEASE"/>
    <property type="match status" value="1"/>
</dbReference>
<dbReference type="Gene3D" id="3.30.750.44">
    <property type="match status" value="1"/>
</dbReference>
<feature type="region of interest" description="Disordered" evidence="6">
    <location>
        <begin position="370"/>
        <end position="404"/>
    </location>
</feature>
<dbReference type="InterPro" id="IPR005151">
    <property type="entry name" value="Tail-specific_protease"/>
</dbReference>
<feature type="region of interest" description="Disordered" evidence="6">
    <location>
        <begin position="431"/>
        <end position="482"/>
    </location>
</feature>
<dbReference type="STRING" id="885272.JonanDRAFT_1017"/>
<evidence type="ECO:0000256" key="4">
    <source>
        <dbReference type="ARBA" id="ARBA00022825"/>
    </source>
</evidence>
<evidence type="ECO:0000313" key="10">
    <source>
        <dbReference type="EMBL" id="EHM13388.1"/>
    </source>
</evidence>
<feature type="domain" description="PDZ" evidence="8">
    <location>
        <begin position="105"/>
        <end position="176"/>
    </location>
</feature>
<dbReference type="GO" id="GO:0004175">
    <property type="term" value="F:endopeptidase activity"/>
    <property type="evidence" value="ECO:0007669"/>
    <property type="project" value="TreeGrafter"/>
</dbReference>
<dbReference type="Proteomes" id="UP000003806">
    <property type="component" value="Chromosome"/>
</dbReference>
<comment type="similarity">
    <text evidence="1 5">Belongs to the peptidase S41A family.</text>
</comment>
<feature type="compositionally biased region" description="Basic and acidic residues" evidence="6">
    <location>
        <begin position="451"/>
        <end position="482"/>
    </location>
</feature>
<keyword evidence="11" id="KW-1185">Reference proteome</keyword>
<evidence type="ECO:0000259" key="8">
    <source>
        <dbReference type="SMART" id="SM00228"/>
    </source>
</evidence>
<dbReference type="FunFam" id="2.30.42.10:FF:000063">
    <property type="entry name" value="Peptidase, S41 family"/>
    <property type="match status" value="1"/>
</dbReference>
<dbReference type="SMART" id="SM00228">
    <property type="entry name" value="PDZ"/>
    <property type="match status" value="1"/>
</dbReference>
<dbReference type="AlphaFoldDB" id="H0UL29"/>
<evidence type="ECO:0000256" key="6">
    <source>
        <dbReference type="SAM" id="MobiDB-lite"/>
    </source>
</evidence>
<dbReference type="GO" id="GO:0030288">
    <property type="term" value="C:outer membrane-bounded periplasmic space"/>
    <property type="evidence" value="ECO:0007669"/>
    <property type="project" value="TreeGrafter"/>
</dbReference>
<dbReference type="InterPro" id="IPR001478">
    <property type="entry name" value="PDZ"/>
</dbReference>
<feature type="chain" id="PRO_5003540857" evidence="7">
    <location>
        <begin position="20"/>
        <end position="482"/>
    </location>
</feature>
<dbReference type="HOGENOM" id="CLU_017295_1_2_0"/>
<evidence type="ECO:0000256" key="2">
    <source>
        <dbReference type="ARBA" id="ARBA00022670"/>
    </source>
</evidence>
<dbReference type="SMART" id="SM00245">
    <property type="entry name" value="TSPc"/>
    <property type="match status" value="1"/>
</dbReference>
<evidence type="ECO:0000256" key="5">
    <source>
        <dbReference type="RuleBase" id="RU004404"/>
    </source>
</evidence>
<proteinExistence type="inferred from homology"/>
<dbReference type="CDD" id="cd06782">
    <property type="entry name" value="cpPDZ_CPP-like"/>
    <property type="match status" value="1"/>
</dbReference>
<dbReference type="NCBIfam" id="TIGR00225">
    <property type="entry name" value="prc"/>
    <property type="match status" value="1"/>
</dbReference>
<dbReference type="Gene3D" id="2.30.42.10">
    <property type="match status" value="1"/>
</dbReference>
<keyword evidence="7" id="KW-0732">Signal</keyword>
<evidence type="ECO:0000313" key="11">
    <source>
        <dbReference type="Proteomes" id="UP000003806"/>
    </source>
</evidence>